<comment type="caution">
    <text evidence="1">The sequence shown here is derived from an EMBL/GenBank/DDBJ whole genome shotgun (WGS) entry which is preliminary data.</text>
</comment>
<organism evidence="1 2">
    <name type="scientific">Dallia pectoralis</name>
    <name type="common">Alaska blackfish</name>
    <dbReference type="NCBI Taxonomy" id="75939"/>
    <lineage>
        <taxon>Eukaryota</taxon>
        <taxon>Metazoa</taxon>
        <taxon>Chordata</taxon>
        <taxon>Craniata</taxon>
        <taxon>Vertebrata</taxon>
        <taxon>Euteleostomi</taxon>
        <taxon>Actinopterygii</taxon>
        <taxon>Neopterygii</taxon>
        <taxon>Teleostei</taxon>
        <taxon>Protacanthopterygii</taxon>
        <taxon>Esociformes</taxon>
        <taxon>Umbridae</taxon>
        <taxon>Dallia</taxon>
    </lineage>
</organism>
<accession>A0ACC2FD59</accession>
<protein>
    <submittedName>
        <fullName evidence="1">Uncharacterized protein</fullName>
    </submittedName>
</protein>
<evidence type="ECO:0000313" key="2">
    <source>
        <dbReference type="Proteomes" id="UP001157502"/>
    </source>
</evidence>
<reference evidence="1" key="1">
    <citation type="submission" date="2021-05" db="EMBL/GenBank/DDBJ databases">
        <authorList>
            <person name="Pan Q."/>
            <person name="Jouanno E."/>
            <person name="Zahm M."/>
            <person name="Klopp C."/>
            <person name="Cabau C."/>
            <person name="Louis A."/>
            <person name="Berthelot C."/>
            <person name="Parey E."/>
            <person name="Roest Crollius H."/>
            <person name="Montfort J."/>
            <person name="Robinson-Rechavi M."/>
            <person name="Bouchez O."/>
            <person name="Lampietro C."/>
            <person name="Lopez Roques C."/>
            <person name="Donnadieu C."/>
            <person name="Postlethwait J."/>
            <person name="Bobe J."/>
            <person name="Dillon D."/>
            <person name="Chandos A."/>
            <person name="von Hippel F."/>
            <person name="Guiguen Y."/>
        </authorList>
    </citation>
    <scope>NUCLEOTIDE SEQUENCE</scope>
    <source>
        <strain evidence="1">YG-Jan2019</strain>
    </source>
</reference>
<evidence type="ECO:0000313" key="1">
    <source>
        <dbReference type="EMBL" id="KAJ7989287.1"/>
    </source>
</evidence>
<sequence>MRIQVPLLVLACCSLGFSEHLEADQNIIIPDHWAHLGRVNPTEEIELTFALRQQNVDQLEDLLLQVSDPSSPQYGKYLVLEEVTALVRPSQLTQKVVHQWLQRNGVSHCQTVLTQDFLQCSMTAQVAEALLPGSQFHRYVSDGQSLVRSSSLYQVHRDVLQHIDFVGGVHRFPPTGQDLRGVLSQRNRQRPLEAKFHLGVTPAALRTRYNLTATDVGSAQNNSQAVAQFLEQFYHPADLAQFMVMFGKGFQHRSDVDKVVGTQGGGKAGIEASLDVEYIMSTGANISTWVFSNGGRHESQEPFLQWMLLLSNLTDIPWVHTISYGDDEDSLSSAYMQRINTEFMKAGVRGISMLFASGDSGAGCKYLAKGGNRFRPSFPASSPYVTTVGGTSFKNPFKITYEVTHYISGGGFSNVFKMPDYQVGAVNAFLKAQSAPPPKTYFNTSGRAYPDMAALSDNYWVVSNRVPVPLVSGTSASTPVVGGILSLINDQRFLKGLPSLGFLNPLLYQLKGRGLFDVTEGCHLGCLDDLVQGKGFCASVSWDPVTGWGTPNYPALLAALLERK</sequence>
<keyword evidence="2" id="KW-1185">Reference proteome</keyword>
<name>A0ACC2FD59_DALPE</name>
<gene>
    <name evidence="1" type="ORF">DPEC_G00317920</name>
</gene>
<dbReference type="Proteomes" id="UP001157502">
    <property type="component" value="Chromosome 30"/>
</dbReference>
<dbReference type="EMBL" id="CM055757">
    <property type="protein sequence ID" value="KAJ7989287.1"/>
    <property type="molecule type" value="Genomic_DNA"/>
</dbReference>
<proteinExistence type="predicted"/>